<dbReference type="InterPro" id="IPR022111">
    <property type="entry name" value="Rhodanese_C"/>
</dbReference>
<accession>A0ABS2TDR7</accession>
<dbReference type="EMBL" id="JAFFJS010000002">
    <property type="protein sequence ID" value="MBM9432795.1"/>
    <property type="molecule type" value="Genomic_DNA"/>
</dbReference>
<name>A0ABS2TDR7_9ACTO</name>
<evidence type="ECO:0000313" key="3">
    <source>
        <dbReference type="EMBL" id="MBM9432795.1"/>
    </source>
</evidence>
<comment type="similarity">
    <text evidence="1">Belongs to the TrhO family.</text>
</comment>
<dbReference type="PANTHER" id="PTHR43268:SF6">
    <property type="entry name" value="THIOSULFATE SULFURTRANSFERASE_RHODANESE-LIKE DOMAIN-CONTAINING PROTEIN 2"/>
    <property type="match status" value="1"/>
</dbReference>
<dbReference type="Pfam" id="PF00581">
    <property type="entry name" value="Rhodanese"/>
    <property type="match status" value="1"/>
</dbReference>
<proteinExistence type="inferred from homology"/>
<organism evidence="3 4">
    <name type="scientific">Flaviflexus equikiangi</name>
    <dbReference type="NCBI Taxonomy" id="2758573"/>
    <lineage>
        <taxon>Bacteria</taxon>
        <taxon>Bacillati</taxon>
        <taxon>Actinomycetota</taxon>
        <taxon>Actinomycetes</taxon>
        <taxon>Actinomycetales</taxon>
        <taxon>Actinomycetaceae</taxon>
        <taxon>Flaviflexus</taxon>
    </lineage>
</organism>
<dbReference type="InterPro" id="IPR001763">
    <property type="entry name" value="Rhodanese-like_dom"/>
</dbReference>
<dbReference type="NCBIfam" id="NF001134">
    <property type="entry name" value="PRK00142.1-2"/>
    <property type="match status" value="1"/>
</dbReference>
<dbReference type="Gene3D" id="3.30.70.100">
    <property type="match status" value="1"/>
</dbReference>
<keyword evidence="4" id="KW-1185">Reference proteome</keyword>
<dbReference type="InterPro" id="IPR020936">
    <property type="entry name" value="TrhO"/>
</dbReference>
<dbReference type="Pfam" id="PF17773">
    <property type="entry name" value="UPF0176_N"/>
    <property type="match status" value="1"/>
</dbReference>
<sequence>MMMSRVLLFYCFTPLADPEAIRLWQRELCERLGLRGRILVSEHGINATVGGELKACKQYVKNLKSYGPFKDIDMKWSEGTGLDESGMSKDFPRLVVKARPEIVAFGAPGELEVDRDGVVGGGIHVRPDEVEDLIRKHPDLVFFDGRNSIEAEIGRFEGAIVPPTETTHDFIKLLDAGMYDHLKSTPILTYCTGGIRCEVLSALMRNRGFEHVYQLSGGIVRYGEEFGNEGRWTGSLTVFDNRETMTFGPDADMIGVCFGCGAPAGSLHNCDDPSCVSRLVTCPECAAKPVWCGKHAPVTA</sequence>
<evidence type="ECO:0000256" key="1">
    <source>
        <dbReference type="HAMAP-Rule" id="MF_00469"/>
    </source>
</evidence>
<dbReference type="PROSITE" id="PS50206">
    <property type="entry name" value="RHODANESE_3"/>
    <property type="match status" value="1"/>
</dbReference>
<dbReference type="InterPro" id="IPR036873">
    <property type="entry name" value="Rhodanese-like_dom_sf"/>
</dbReference>
<keyword evidence="1" id="KW-0819">tRNA processing</keyword>
<comment type="catalytic activity">
    <reaction evidence="1">
        <text>uridine(34) in tRNA + AH2 + O2 = 5-hydroxyuridine(34) in tRNA + A + H2O</text>
        <dbReference type="Rhea" id="RHEA:64224"/>
        <dbReference type="Rhea" id="RHEA-COMP:11727"/>
        <dbReference type="Rhea" id="RHEA-COMP:13381"/>
        <dbReference type="ChEBI" id="CHEBI:13193"/>
        <dbReference type="ChEBI" id="CHEBI:15377"/>
        <dbReference type="ChEBI" id="CHEBI:15379"/>
        <dbReference type="ChEBI" id="CHEBI:17499"/>
        <dbReference type="ChEBI" id="CHEBI:65315"/>
        <dbReference type="ChEBI" id="CHEBI:136877"/>
    </reaction>
</comment>
<dbReference type="Gene3D" id="3.40.250.10">
    <property type="entry name" value="Rhodanese-like domain"/>
    <property type="match status" value="1"/>
</dbReference>
<dbReference type="EC" id="1.14.-.-" evidence="1"/>
<comment type="caution">
    <text evidence="3">The sequence shown here is derived from an EMBL/GenBank/DDBJ whole genome shotgun (WGS) entry which is preliminary data.</text>
</comment>
<dbReference type="Proteomes" id="UP000705983">
    <property type="component" value="Unassembled WGS sequence"/>
</dbReference>
<comment type="function">
    <text evidence="1">Catalyzes oxygen-dependent 5-hydroxyuridine (ho5U) modification at position 34 in tRNAs.</text>
</comment>
<dbReference type="PANTHER" id="PTHR43268">
    <property type="entry name" value="THIOSULFATE SULFURTRANSFERASE/RHODANESE-LIKE DOMAIN-CONTAINING PROTEIN 2"/>
    <property type="match status" value="1"/>
</dbReference>
<evidence type="ECO:0000313" key="4">
    <source>
        <dbReference type="Proteomes" id="UP000705983"/>
    </source>
</evidence>
<dbReference type="SUPFAM" id="SSF52821">
    <property type="entry name" value="Rhodanese/Cell cycle control phosphatase"/>
    <property type="match status" value="1"/>
</dbReference>
<dbReference type="InterPro" id="IPR040503">
    <property type="entry name" value="TRHO_N"/>
</dbReference>
<protein>
    <recommendedName>
        <fullName evidence="1">tRNA uridine(34) hydroxylase</fullName>
        <ecNumber evidence="1">1.14.-.-</ecNumber>
    </recommendedName>
    <alternativeName>
        <fullName evidence="1">tRNA hydroxylation protein O</fullName>
    </alternativeName>
</protein>
<feature type="domain" description="Rhodanese" evidence="2">
    <location>
        <begin position="136"/>
        <end position="231"/>
    </location>
</feature>
<keyword evidence="1" id="KW-0560">Oxidoreductase</keyword>
<dbReference type="SMART" id="SM00450">
    <property type="entry name" value="RHOD"/>
    <property type="match status" value="1"/>
</dbReference>
<gene>
    <name evidence="1" type="primary">trhO</name>
    <name evidence="3" type="ORF">JVW63_03640</name>
</gene>
<reference evidence="4" key="1">
    <citation type="submission" date="2021-02" db="EMBL/GenBank/DDBJ databases">
        <title>Leucobacter sp. CX169.</title>
        <authorList>
            <person name="Cheng Y."/>
        </authorList>
    </citation>
    <scope>NUCLEOTIDE SEQUENCE [LARGE SCALE GENOMIC DNA]</scope>
    <source>
        <strain evidence="4">JY899</strain>
    </source>
</reference>
<dbReference type="HAMAP" id="MF_00469">
    <property type="entry name" value="TrhO"/>
    <property type="match status" value="1"/>
</dbReference>
<evidence type="ECO:0000259" key="2">
    <source>
        <dbReference type="PROSITE" id="PS50206"/>
    </source>
</evidence>
<dbReference type="Pfam" id="PF12368">
    <property type="entry name" value="Rhodanese_C"/>
    <property type="match status" value="1"/>
</dbReference>